<reference evidence="1" key="1">
    <citation type="journal article" date="2022" name="bioRxiv">
        <title>Genomics of Preaxostyla Flagellates Illuminates Evolutionary Transitions and the Path Towards Mitochondrial Loss.</title>
        <authorList>
            <person name="Novak L.V.F."/>
            <person name="Treitli S.C."/>
            <person name="Pyrih J."/>
            <person name="Halakuc P."/>
            <person name="Pipaliya S.V."/>
            <person name="Vacek V."/>
            <person name="Brzon O."/>
            <person name="Soukal P."/>
            <person name="Eme L."/>
            <person name="Dacks J.B."/>
            <person name="Karnkowska A."/>
            <person name="Elias M."/>
            <person name="Hampl V."/>
        </authorList>
    </citation>
    <scope>NUCLEOTIDE SEQUENCE</scope>
    <source>
        <strain evidence="1">RCP-MX</strain>
    </source>
</reference>
<dbReference type="SUPFAM" id="SSF52047">
    <property type="entry name" value="RNI-like"/>
    <property type="match status" value="1"/>
</dbReference>
<accession>A0ABQ8UMG9</accession>
<sequence length="812" mass="88727">MTSLGPEWPLVPRGVGAIASGDSGTPRTFDCPQVHAANKKVSRFQHSLRWSIQSHVMMEAEDAPSHSASSILSLPAELLANVTEQNGAQASMPLYIMFLGLCHDVRNRLKGVARILSLAGDSDDAPMIPSTALAALIGPCINLEVLHLSPRHALLCCGQEEEAFRPWVESAFQGHSALRTLRIPCTSGLSELALCQCLSFFPNLTCFEVGSPEHPCPYGDPLLTTLACFCPSLESASFEFLFTERDPNLSCLVQCPALRSLTLGGAGLPEDLLSSLPCLESLSFEAPDRVSFHPTVRAHLHTLRMPRDQIPPGAFPELAAVELTPSPTSSRGLLFTFLAQHHRTLTRVTLTGPACSRHRERLVETLLAFPRLDEVRFLEADWPDLPAGLWQLVGHLVRFELEALEQVATSKQTLRLEAPRLRECVLDIELGGPMFLVCPVLETIALPWVGATPQNLFLECPSLRTMTRLSPRLRVFGPTGALTTLTSSLRDPPRHMQAPALSAFGGLTRLEGVCITQADTLAGLLGGRLCPRLQCLVDLEVVLGQWDHGHGHGQDLNRWVVDLTPGLEELGVVTMEISMGMGPSGLVLRGTGLTRLGLARTWFREVTLGTPRLAALRLVEMESLAQVGWAEGLLRHLTLHECPGLLRHPSFLLLLPRIRTLAMSLPSSYDSDWHWADFQLAAALPSLCELRLYGVGAGPVDVRHPRLAVLGVWRGAMTPAELGERRVTRASAPARSTVDTTHQFVRLLLDCPALEVLSLGPDRRGYQVIWTDDRLPATLVGLEGKWIGMEGPAGEQARSRFPWIVHGLPDAE</sequence>
<comment type="caution">
    <text evidence="1">The sequence shown here is derived from an EMBL/GenBank/DDBJ whole genome shotgun (WGS) entry which is preliminary data.</text>
</comment>
<evidence type="ECO:0000313" key="2">
    <source>
        <dbReference type="Proteomes" id="UP001141327"/>
    </source>
</evidence>
<dbReference type="Gene3D" id="3.80.10.10">
    <property type="entry name" value="Ribonuclease Inhibitor"/>
    <property type="match status" value="1"/>
</dbReference>
<keyword evidence="2" id="KW-1185">Reference proteome</keyword>
<proteinExistence type="predicted"/>
<protein>
    <submittedName>
        <fullName evidence="1">Uncharacterized protein</fullName>
    </submittedName>
</protein>
<organism evidence="1 2">
    <name type="scientific">Paratrimastix pyriformis</name>
    <dbReference type="NCBI Taxonomy" id="342808"/>
    <lineage>
        <taxon>Eukaryota</taxon>
        <taxon>Metamonada</taxon>
        <taxon>Preaxostyla</taxon>
        <taxon>Paratrimastigidae</taxon>
        <taxon>Paratrimastix</taxon>
    </lineage>
</organism>
<dbReference type="Proteomes" id="UP001141327">
    <property type="component" value="Unassembled WGS sequence"/>
</dbReference>
<dbReference type="InterPro" id="IPR032675">
    <property type="entry name" value="LRR_dom_sf"/>
</dbReference>
<dbReference type="EMBL" id="JAPMOS010000024">
    <property type="protein sequence ID" value="KAJ4458897.1"/>
    <property type="molecule type" value="Genomic_DNA"/>
</dbReference>
<gene>
    <name evidence="1" type="ORF">PAPYR_5164</name>
</gene>
<name>A0ABQ8UMG9_9EUKA</name>
<evidence type="ECO:0000313" key="1">
    <source>
        <dbReference type="EMBL" id="KAJ4458897.1"/>
    </source>
</evidence>